<keyword evidence="1" id="KW-1133">Transmembrane helix</keyword>
<evidence type="ECO:0000313" key="5">
    <source>
        <dbReference type="Proteomes" id="UP000324176"/>
    </source>
</evidence>
<dbReference type="Proteomes" id="UP000324176">
    <property type="component" value="Unassembled WGS sequence"/>
</dbReference>
<feature type="transmembrane region" description="Helical" evidence="1">
    <location>
        <begin position="7"/>
        <end position="30"/>
    </location>
</feature>
<organism evidence="2 4">
    <name type="scientific">Nitrosomonas communis</name>
    <dbReference type="NCBI Taxonomy" id="44574"/>
    <lineage>
        <taxon>Bacteria</taxon>
        <taxon>Pseudomonadati</taxon>
        <taxon>Pseudomonadota</taxon>
        <taxon>Betaproteobacteria</taxon>
        <taxon>Nitrosomonadales</taxon>
        <taxon>Nitrosomonadaceae</taxon>
        <taxon>Nitrosomonas</taxon>
    </lineage>
</organism>
<reference evidence="2 4" key="2">
    <citation type="journal article" date="2016" name="Genome Announc.">
        <title>Genome Sequence of Nitrosomonas communis Strain Nm2, a Mesophilic Ammonia-Oxidizing Bacterium Isolated from Mediterranean Soil.</title>
        <authorList>
            <person name="Kozlowski J.A."/>
            <person name="Kits K.D."/>
            <person name="Stein L.Y."/>
        </authorList>
    </citation>
    <scope>NUCLEOTIDE SEQUENCE [LARGE SCALE GENOMIC DNA]</scope>
    <source>
        <strain evidence="2 4">Nm2</strain>
    </source>
</reference>
<reference evidence="4" key="1">
    <citation type="submission" date="2015-05" db="EMBL/GenBank/DDBJ databases">
        <title>Draft genome of Nitrosomonas communis strain Nm2.</title>
        <authorList>
            <person name="Kozlowski J.A."/>
            <person name="Kits K.D."/>
            <person name="Stein L.Y."/>
        </authorList>
    </citation>
    <scope>NUCLEOTIDE SEQUENCE [LARGE SCALE GENOMIC DNA]</scope>
    <source>
        <strain evidence="4">Nm2</strain>
    </source>
</reference>
<dbReference type="EMBL" id="CP011451">
    <property type="protein sequence ID" value="AKH38236.1"/>
    <property type="molecule type" value="Genomic_DNA"/>
</dbReference>
<dbReference type="EMBL" id="VNHT01000055">
    <property type="protein sequence ID" value="TYP80656.1"/>
    <property type="molecule type" value="Genomic_DNA"/>
</dbReference>
<proteinExistence type="predicted"/>
<name>A0A0F7KFH4_9PROT</name>
<dbReference type="KEGG" id="nco:AAW31_11250"/>
<feature type="transmembrane region" description="Helical" evidence="1">
    <location>
        <begin position="42"/>
        <end position="62"/>
    </location>
</feature>
<evidence type="ECO:0000313" key="2">
    <source>
        <dbReference type="EMBL" id="AKH38236.1"/>
    </source>
</evidence>
<keyword evidence="1" id="KW-0812">Transmembrane</keyword>
<sequence length="215" mass="23610">MQNVLKHAIYIFLAISAATAFIVLGALIYLWTNDAQIKDLPYLGGLISAVIFEVIGVVILFVKKGLKYLPEVEINKEEGETLEFMKRFIKSGSSVTIVSNRLAWLRKSAPIKDAIIQMAKDGTSLEIITPSEVADDIKKPLVDAGVIFYVTKEKVPPDARFTLVDGSRSGAEKLAIARGSHPEHEITIFDNNSGPQIIAMAKDIIRKSKELSRAA</sequence>
<accession>A0A0F7KFH4</accession>
<dbReference type="Proteomes" id="UP000034156">
    <property type="component" value="Chromosome"/>
</dbReference>
<keyword evidence="4" id="KW-1185">Reference proteome</keyword>
<reference evidence="3 5" key="3">
    <citation type="submission" date="2019-07" db="EMBL/GenBank/DDBJ databases">
        <title>Active sludge and wastewater microbial communities from Klosterneuburg, Austria.</title>
        <authorList>
            <person name="Wagner M."/>
        </authorList>
    </citation>
    <scope>NUCLEOTIDE SEQUENCE [LARGE SCALE GENOMIC DNA]</scope>
    <source>
        <strain evidence="3 5">Nm2</strain>
    </source>
</reference>
<gene>
    <name evidence="2" type="ORF">AAW31_11250</name>
    <name evidence="3" type="ORF">BCL69_10552</name>
</gene>
<keyword evidence="1" id="KW-0472">Membrane</keyword>
<evidence type="ECO:0000313" key="4">
    <source>
        <dbReference type="Proteomes" id="UP000034156"/>
    </source>
</evidence>
<dbReference type="RefSeq" id="WP_046850292.1">
    <property type="nucleotide sequence ID" value="NZ_VNHT01000055.1"/>
</dbReference>
<evidence type="ECO:0000313" key="3">
    <source>
        <dbReference type="EMBL" id="TYP80656.1"/>
    </source>
</evidence>
<evidence type="ECO:0000256" key="1">
    <source>
        <dbReference type="SAM" id="Phobius"/>
    </source>
</evidence>
<dbReference type="PATRIC" id="fig|44574.3.peg.2743"/>
<dbReference type="AlphaFoldDB" id="A0A0F7KFH4"/>
<protein>
    <submittedName>
        <fullName evidence="2">Uncharacterized protein</fullName>
    </submittedName>
</protein>